<organism evidence="1 2">
    <name type="scientific">Catenulispora subtropica</name>
    <dbReference type="NCBI Taxonomy" id="450798"/>
    <lineage>
        <taxon>Bacteria</taxon>
        <taxon>Bacillati</taxon>
        <taxon>Actinomycetota</taxon>
        <taxon>Actinomycetes</taxon>
        <taxon>Catenulisporales</taxon>
        <taxon>Catenulisporaceae</taxon>
        <taxon>Catenulispora</taxon>
    </lineage>
</organism>
<gene>
    <name evidence="1" type="ORF">GCM10009838_68030</name>
</gene>
<dbReference type="RefSeq" id="WP_344661276.1">
    <property type="nucleotide sequence ID" value="NZ_BAAAQM010000051.1"/>
</dbReference>
<sequence length="178" mass="19870">MSEAAVQQLTTAESKQVWDRFDNAFTFRPSMYQFPAITEPTDSITWSLQALEDDPRHRKLDTLVTLIHGALAACTAPGNTLLLLEWQHTSYRLRPDQPPTDIFLPDAPEASPGWPRSPYPDGDYPILLAEDFTYGTFGHPWEHSLCLFGANLLAAAADEINSLLKHTLRRAGRPVPNG</sequence>
<dbReference type="Pfam" id="PF10898">
    <property type="entry name" value="DUF2716"/>
    <property type="match status" value="1"/>
</dbReference>
<accession>A0ABN2SX92</accession>
<name>A0ABN2SX92_9ACTN</name>
<keyword evidence="2" id="KW-1185">Reference proteome</keyword>
<evidence type="ECO:0000313" key="2">
    <source>
        <dbReference type="Proteomes" id="UP001499854"/>
    </source>
</evidence>
<dbReference type="EMBL" id="BAAAQM010000051">
    <property type="protein sequence ID" value="GAA1994167.1"/>
    <property type="molecule type" value="Genomic_DNA"/>
</dbReference>
<protein>
    <recommendedName>
        <fullName evidence="3">DUF2716 domain-containing protein</fullName>
    </recommendedName>
</protein>
<dbReference type="Proteomes" id="UP001499854">
    <property type="component" value="Unassembled WGS sequence"/>
</dbReference>
<proteinExistence type="predicted"/>
<evidence type="ECO:0008006" key="3">
    <source>
        <dbReference type="Google" id="ProtNLM"/>
    </source>
</evidence>
<comment type="caution">
    <text evidence="1">The sequence shown here is derived from an EMBL/GenBank/DDBJ whole genome shotgun (WGS) entry which is preliminary data.</text>
</comment>
<dbReference type="InterPro" id="IPR020323">
    <property type="entry name" value="DUF2716"/>
</dbReference>
<evidence type="ECO:0000313" key="1">
    <source>
        <dbReference type="EMBL" id="GAA1994167.1"/>
    </source>
</evidence>
<reference evidence="1 2" key="1">
    <citation type="journal article" date="2019" name="Int. J. Syst. Evol. Microbiol.">
        <title>The Global Catalogue of Microorganisms (GCM) 10K type strain sequencing project: providing services to taxonomists for standard genome sequencing and annotation.</title>
        <authorList>
            <consortium name="The Broad Institute Genomics Platform"/>
            <consortium name="The Broad Institute Genome Sequencing Center for Infectious Disease"/>
            <person name="Wu L."/>
            <person name="Ma J."/>
        </authorList>
    </citation>
    <scope>NUCLEOTIDE SEQUENCE [LARGE SCALE GENOMIC DNA]</scope>
    <source>
        <strain evidence="1 2">JCM 16013</strain>
    </source>
</reference>